<evidence type="ECO:0000313" key="2">
    <source>
        <dbReference type="EMBL" id="PCH44950.1"/>
    </source>
</evidence>
<dbReference type="EMBL" id="KB468168">
    <property type="protein sequence ID" value="PCH44950.1"/>
    <property type="molecule type" value="Genomic_DNA"/>
</dbReference>
<name>A0A2H3JS21_WOLCO</name>
<proteinExistence type="predicted"/>
<keyword evidence="3" id="KW-1185">Reference proteome</keyword>
<protein>
    <submittedName>
        <fullName evidence="2">Uncharacterized protein</fullName>
    </submittedName>
</protein>
<evidence type="ECO:0000256" key="1">
    <source>
        <dbReference type="SAM" id="MobiDB-lite"/>
    </source>
</evidence>
<evidence type="ECO:0000313" key="3">
    <source>
        <dbReference type="Proteomes" id="UP000218811"/>
    </source>
</evidence>
<feature type="region of interest" description="Disordered" evidence="1">
    <location>
        <begin position="81"/>
        <end position="101"/>
    </location>
</feature>
<sequence length="197" mass="20567">MCLNYEGDLASGCSTDSVVITPSVSFDSQLSQVTEGIEGLSIKDDLAEGHSSNSVVSAPPVPFDLQLSQLIESFERLSIQDDPVSEESRNSAVGSSSASSEDDLADVIESFKRLSIPDPPLALTTPTVAVDGCKPMSVALGLPVPKISAAVSPAVKKAAKSWDITVSEASRKVLVHIKDAPDQGSVSMHSVASRTRA</sequence>
<dbReference type="Proteomes" id="UP000218811">
    <property type="component" value="Unassembled WGS sequence"/>
</dbReference>
<gene>
    <name evidence="2" type="ORF">WOLCODRAFT_165514</name>
</gene>
<reference evidence="2 3" key="1">
    <citation type="journal article" date="2012" name="Science">
        <title>The Paleozoic origin of enzymatic lignin decomposition reconstructed from 31 fungal genomes.</title>
        <authorList>
            <person name="Floudas D."/>
            <person name="Binder M."/>
            <person name="Riley R."/>
            <person name="Barry K."/>
            <person name="Blanchette R.A."/>
            <person name="Henrissat B."/>
            <person name="Martinez A.T."/>
            <person name="Otillar R."/>
            <person name="Spatafora J.W."/>
            <person name="Yadav J.S."/>
            <person name="Aerts A."/>
            <person name="Benoit I."/>
            <person name="Boyd A."/>
            <person name="Carlson A."/>
            <person name="Copeland A."/>
            <person name="Coutinho P.M."/>
            <person name="de Vries R.P."/>
            <person name="Ferreira P."/>
            <person name="Findley K."/>
            <person name="Foster B."/>
            <person name="Gaskell J."/>
            <person name="Glotzer D."/>
            <person name="Gorecki P."/>
            <person name="Heitman J."/>
            <person name="Hesse C."/>
            <person name="Hori C."/>
            <person name="Igarashi K."/>
            <person name="Jurgens J.A."/>
            <person name="Kallen N."/>
            <person name="Kersten P."/>
            <person name="Kohler A."/>
            <person name="Kuees U."/>
            <person name="Kumar T.K.A."/>
            <person name="Kuo A."/>
            <person name="LaButti K."/>
            <person name="Larrondo L.F."/>
            <person name="Lindquist E."/>
            <person name="Ling A."/>
            <person name="Lombard V."/>
            <person name="Lucas S."/>
            <person name="Lundell T."/>
            <person name="Martin R."/>
            <person name="McLaughlin D.J."/>
            <person name="Morgenstern I."/>
            <person name="Morin E."/>
            <person name="Murat C."/>
            <person name="Nagy L.G."/>
            <person name="Nolan M."/>
            <person name="Ohm R.A."/>
            <person name="Patyshakuliyeva A."/>
            <person name="Rokas A."/>
            <person name="Ruiz-Duenas F.J."/>
            <person name="Sabat G."/>
            <person name="Salamov A."/>
            <person name="Samejima M."/>
            <person name="Schmutz J."/>
            <person name="Slot J.C."/>
            <person name="St John F."/>
            <person name="Stenlid J."/>
            <person name="Sun H."/>
            <person name="Sun S."/>
            <person name="Syed K."/>
            <person name="Tsang A."/>
            <person name="Wiebenga A."/>
            <person name="Young D."/>
            <person name="Pisabarro A."/>
            <person name="Eastwood D.C."/>
            <person name="Martin F."/>
            <person name="Cullen D."/>
            <person name="Grigoriev I.V."/>
            <person name="Hibbett D.S."/>
        </authorList>
    </citation>
    <scope>NUCLEOTIDE SEQUENCE [LARGE SCALE GENOMIC DNA]</scope>
    <source>
        <strain evidence="2 3">MD-104</strain>
    </source>
</reference>
<accession>A0A2H3JS21</accession>
<feature type="compositionally biased region" description="Low complexity" evidence="1">
    <location>
        <begin position="90"/>
        <end position="99"/>
    </location>
</feature>
<organism evidence="2 3">
    <name type="scientific">Wolfiporia cocos (strain MD-104)</name>
    <name type="common">Brown rot fungus</name>
    <dbReference type="NCBI Taxonomy" id="742152"/>
    <lineage>
        <taxon>Eukaryota</taxon>
        <taxon>Fungi</taxon>
        <taxon>Dikarya</taxon>
        <taxon>Basidiomycota</taxon>
        <taxon>Agaricomycotina</taxon>
        <taxon>Agaricomycetes</taxon>
        <taxon>Polyporales</taxon>
        <taxon>Phaeolaceae</taxon>
        <taxon>Wolfiporia</taxon>
    </lineage>
</organism>
<dbReference type="AlphaFoldDB" id="A0A2H3JS21"/>